<name>M1PXU0_9VIRU</name>
<organism evidence="2 3">
    <name type="scientific">Moumouvirus goulette</name>
    <dbReference type="NCBI Taxonomy" id="1247379"/>
    <lineage>
        <taxon>Viruses</taxon>
        <taxon>Varidnaviria</taxon>
        <taxon>Bamfordvirae</taxon>
        <taxon>Nucleocytoviricota</taxon>
        <taxon>Megaviricetes</taxon>
        <taxon>Imitervirales</taxon>
        <taxon>Mimiviridae</taxon>
        <taxon>Megamimivirinae</taxon>
        <taxon>Moumouvirus</taxon>
        <taxon>Moumouvirus goulettemassiliense</taxon>
    </lineage>
</organism>
<evidence type="ECO:0000256" key="1">
    <source>
        <dbReference type="SAM" id="Phobius"/>
    </source>
</evidence>
<dbReference type="EMBL" id="KC008572">
    <property type="protein sequence ID" value="AGF85592.1"/>
    <property type="molecule type" value="Genomic_DNA"/>
</dbReference>
<dbReference type="Proteomes" id="UP000241071">
    <property type="component" value="Segment"/>
</dbReference>
<keyword evidence="1" id="KW-1133">Transmembrane helix</keyword>
<keyword evidence="1" id="KW-0472">Membrane</keyword>
<reference evidence="2 3" key="1">
    <citation type="submission" date="2012-10" db="EMBL/GenBank/DDBJ databases">
        <title>Complete genome sequence of Moumouvirus goulette.</title>
        <authorList>
            <person name="Fournous G."/>
            <person name="Bougalmi M."/>
            <person name="Colson P."/>
        </authorList>
    </citation>
    <scope>NUCLEOTIDE SEQUENCE [LARGE SCALE GENOMIC DNA]</scope>
</reference>
<gene>
    <name evidence="2" type="ORF">glt_00787</name>
</gene>
<accession>M1PXU0</accession>
<keyword evidence="3" id="KW-1185">Reference proteome</keyword>
<feature type="transmembrane region" description="Helical" evidence="1">
    <location>
        <begin position="20"/>
        <end position="38"/>
    </location>
</feature>
<proteinExistence type="predicted"/>
<evidence type="ECO:0000313" key="2">
    <source>
        <dbReference type="EMBL" id="AGF85592.1"/>
    </source>
</evidence>
<sequence>MSRIFSIMNTLDEYENNDLNFNTLNVVICTSSVIFIIVKTCNLLGLC</sequence>
<keyword evidence="1" id="KW-0812">Transmembrane</keyword>
<protein>
    <submittedName>
        <fullName evidence="2">Uncharacterized protein</fullName>
    </submittedName>
</protein>
<evidence type="ECO:0000313" key="3">
    <source>
        <dbReference type="Proteomes" id="UP000241071"/>
    </source>
</evidence>